<comment type="caution">
    <text evidence="2">The sequence shown here is derived from an EMBL/GenBank/DDBJ whole genome shotgun (WGS) entry which is preliminary data.</text>
</comment>
<dbReference type="EMBL" id="CABFNS010000830">
    <property type="protein sequence ID" value="VUC31308.1"/>
    <property type="molecule type" value="Genomic_DNA"/>
</dbReference>
<organism evidence="2 3">
    <name type="scientific">Bionectria ochroleuca</name>
    <name type="common">Gliocladium roseum</name>
    <dbReference type="NCBI Taxonomy" id="29856"/>
    <lineage>
        <taxon>Eukaryota</taxon>
        <taxon>Fungi</taxon>
        <taxon>Dikarya</taxon>
        <taxon>Ascomycota</taxon>
        <taxon>Pezizomycotina</taxon>
        <taxon>Sordariomycetes</taxon>
        <taxon>Hypocreomycetidae</taxon>
        <taxon>Hypocreales</taxon>
        <taxon>Bionectriaceae</taxon>
        <taxon>Clonostachys</taxon>
    </lineage>
</organism>
<feature type="transmembrane region" description="Helical" evidence="1">
    <location>
        <begin position="561"/>
        <end position="587"/>
    </location>
</feature>
<feature type="transmembrane region" description="Helical" evidence="1">
    <location>
        <begin position="599"/>
        <end position="617"/>
    </location>
</feature>
<gene>
    <name evidence="2" type="ORF">CLO192961_LOCUS300619</name>
</gene>
<evidence type="ECO:0000313" key="2">
    <source>
        <dbReference type="EMBL" id="VUC31308.1"/>
    </source>
</evidence>
<sequence length="788" mass="89156">MEVVHAHKEKKAYTRERGKGSALIYKLDDTTAYNISEAEETQLWEIEVDRLIGVFKDIESPAALSECAIDFPEPTTEKAFDNLSELADQLLINLHVCRVDNGSLLHGLSKANHNDSEYASSFTILSERQTAYNKSAPANTTNTNRAQYCSLVDMATAVCCRIALTSFEEKNWQNLILSSLAKYSAKLKVLSMDPHKFFKKSIDMASRCVKYKDVIETFQAYVREMRDNNAEDWEKEQRDTKRKRNEQMIADDDGMYLNFARESGGRLNFAQLKELEAFAKKAVVDEDASYFANMNLANGWTSSSLMHIMQELKASFVSDLPSDCLDICSVVYEAGTVDCPVPIILHQDRGAELSGTNDLSLVHYSYMGFWLASKAAKGLREAHKSEPRSSSALFNVRVKLQNEEELESTPESVDLCLRSLSEGLQIIVPLLCTSPLFVEILKTSIKNLVGLFSIDAEEDFLLKVPRFTSILSFRNPKYESKDAGCLPRSDFKSLSRSILAEKDRHATLALRHTPTLDWDKVSALQRQQQVEDLKARRTQLAIDASEWIIEETVIHVNCPHYVYTVVGVCTAIAVGGLMLGIFLGTFIKDSGIALKGVDPFGFTSYSWIIAAFVMLIAKSIRVVEWPWRDFLLRRVTCRSLSELHSVTGVDEQDLLTYLITMEYENVLVTKGPFNSIFTRRKAEGFSIDCKPEVRTLLASGLILIKVLSSKEPALVCLDLRAGTKNGRVSIWHKGSRCEDQIFCRYPPNKGDRVQDVVLNQQQRHWDRMNGSWNKILGIYHDWDRKLRI</sequence>
<keyword evidence="1" id="KW-0472">Membrane</keyword>
<keyword evidence="1" id="KW-1133">Transmembrane helix</keyword>
<name>A0ABY6UMS2_BIOOC</name>
<keyword evidence="1" id="KW-0812">Transmembrane</keyword>
<dbReference type="Proteomes" id="UP000766486">
    <property type="component" value="Unassembled WGS sequence"/>
</dbReference>
<reference evidence="2 3" key="1">
    <citation type="submission" date="2019-06" db="EMBL/GenBank/DDBJ databases">
        <authorList>
            <person name="Broberg M."/>
        </authorList>
    </citation>
    <scope>NUCLEOTIDE SEQUENCE [LARGE SCALE GENOMIC DNA]</scope>
</reference>
<evidence type="ECO:0000256" key="1">
    <source>
        <dbReference type="SAM" id="Phobius"/>
    </source>
</evidence>
<protein>
    <submittedName>
        <fullName evidence="2">Uncharacterized protein</fullName>
    </submittedName>
</protein>
<proteinExistence type="predicted"/>
<evidence type="ECO:0000313" key="3">
    <source>
        <dbReference type="Proteomes" id="UP000766486"/>
    </source>
</evidence>
<accession>A0ABY6UMS2</accession>
<keyword evidence="3" id="KW-1185">Reference proteome</keyword>